<gene>
    <name evidence="2" type="ORF">DFA_01389</name>
</gene>
<dbReference type="Proteomes" id="UP000007797">
    <property type="component" value="Unassembled WGS sequence"/>
</dbReference>
<dbReference type="KEGG" id="dfa:DFA_01389"/>
<sequence>MMYNNNKKAILLLSTIVLVLVSLTQQVQGGGPRNIWFHCMMTKDCKVAVGMWTSKDDYNYGISILKPGWRYGWYREFQELRGGYLADKVPMSILNPYSENYDKIIDNDGDHFTETFPCDYINLITDSYTYVDFYDGYYRIYNKGSTVNFKESIVFYPTANVTTSCAR</sequence>
<dbReference type="GeneID" id="14872992"/>
<proteinExistence type="predicted"/>
<dbReference type="AlphaFoldDB" id="F4PSH3"/>
<feature type="chain" id="PRO_5003319547" description="Carbohydrate binding domain-containing protein" evidence="1">
    <location>
        <begin position="30"/>
        <end position="167"/>
    </location>
</feature>
<reference evidence="3" key="1">
    <citation type="journal article" date="2011" name="Genome Res.">
        <title>Phylogeny-wide analysis of social amoeba genomes highlights ancient origins for complex intercellular communication.</title>
        <authorList>
            <person name="Heidel A.J."/>
            <person name="Lawal H.M."/>
            <person name="Felder M."/>
            <person name="Schilde C."/>
            <person name="Helps N.R."/>
            <person name="Tunggal B."/>
            <person name="Rivero F."/>
            <person name="John U."/>
            <person name="Schleicher M."/>
            <person name="Eichinger L."/>
            <person name="Platzer M."/>
            <person name="Noegel A.A."/>
            <person name="Schaap P."/>
            <person name="Gloeckner G."/>
        </authorList>
    </citation>
    <scope>NUCLEOTIDE SEQUENCE [LARGE SCALE GENOMIC DNA]</scope>
    <source>
        <strain evidence="3">SH3</strain>
    </source>
</reference>
<evidence type="ECO:0000313" key="3">
    <source>
        <dbReference type="Proteomes" id="UP000007797"/>
    </source>
</evidence>
<organism evidence="2 3">
    <name type="scientific">Cavenderia fasciculata</name>
    <name type="common">Slime mold</name>
    <name type="synonym">Dictyostelium fasciculatum</name>
    <dbReference type="NCBI Taxonomy" id="261658"/>
    <lineage>
        <taxon>Eukaryota</taxon>
        <taxon>Amoebozoa</taxon>
        <taxon>Evosea</taxon>
        <taxon>Eumycetozoa</taxon>
        <taxon>Dictyostelia</taxon>
        <taxon>Acytosteliales</taxon>
        <taxon>Cavenderiaceae</taxon>
        <taxon>Cavenderia</taxon>
    </lineage>
</organism>
<evidence type="ECO:0000313" key="2">
    <source>
        <dbReference type="EMBL" id="EGG21503.1"/>
    </source>
</evidence>
<protein>
    <recommendedName>
        <fullName evidence="4">Carbohydrate binding domain-containing protein</fullName>
    </recommendedName>
</protein>
<accession>F4PSH3</accession>
<keyword evidence="3" id="KW-1185">Reference proteome</keyword>
<keyword evidence="1" id="KW-0732">Signal</keyword>
<feature type="signal peptide" evidence="1">
    <location>
        <begin position="1"/>
        <end position="29"/>
    </location>
</feature>
<dbReference type="RefSeq" id="XP_004359353.1">
    <property type="nucleotide sequence ID" value="XM_004359296.1"/>
</dbReference>
<evidence type="ECO:0000256" key="1">
    <source>
        <dbReference type="SAM" id="SignalP"/>
    </source>
</evidence>
<name>F4PSH3_CACFS</name>
<evidence type="ECO:0008006" key="4">
    <source>
        <dbReference type="Google" id="ProtNLM"/>
    </source>
</evidence>
<dbReference type="EMBL" id="GL883010">
    <property type="protein sequence ID" value="EGG21503.1"/>
    <property type="molecule type" value="Genomic_DNA"/>
</dbReference>